<dbReference type="InterPro" id="IPR029063">
    <property type="entry name" value="SAM-dependent_MTases_sf"/>
</dbReference>
<dbReference type="EMBL" id="JN201525">
    <property type="protein sequence ID" value="AEJ94028.1"/>
    <property type="molecule type" value="Genomic_DNA"/>
</dbReference>
<dbReference type="InterPro" id="IPR001525">
    <property type="entry name" value="C5_MeTfrase"/>
</dbReference>
<dbReference type="GO" id="GO:0008168">
    <property type="term" value="F:methyltransferase activity"/>
    <property type="evidence" value="ECO:0007669"/>
    <property type="project" value="UniProtKB-KW"/>
</dbReference>
<dbReference type="REBASE" id="38305">
    <property type="entry name" value="M.MphTHORFBP"/>
</dbReference>
<protein>
    <submittedName>
        <fullName evidence="3">DNA methylase</fullName>
    </submittedName>
</protein>
<evidence type="ECO:0000256" key="2">
    <source>
        <dbReference type="ARBA" id="ARBA00022679"/>
    </source>
</evidence>
<dbReference type="GO" id="GO:0032259">
    <property type="term" value="P:methylation"/>
    <property type="evidence" value="ECO:0007669"/>
    <property type="project" value="UniProtKB-KW"/>
</dbReference>
<dbReference type="Gene3D" id="3.90.120.10">
    <property type="entry name" value="DNA Methylase, subunit A, domain 2"/>
    <property type="match status" value="1"/>
</dbReference>
<proteinExistence type="predicted"/>
<dbReference type="OrthoDB" id="8328at10239"/>
<accession>G1FGH0</accession>
<reference evidence="3 4" key="1">
    <citation type="journal article" date="2012" name="J. Virol.">
        <title>Complete Genome Sequences of 138 Mycobacteriophages.</title>
        <authorList>
            <consortium name="the Science Education Alliance Phage Hunters Advancing Genomics and Evolutionary Science Program"/>
            <consortium name="the KwaZulu-Natal Research Institute for Tuberculosis and HIV Mycobacterial Genetics Course Students"/>
            <consortium name="the Phage Hunters Integrating Research and Education Program"/>
            <person name="Hatfull G.F."/>
        </authorList>
    </citation>
    <scope>NUCLEOTIDE SEQUENCE [LARGE SCALE GENOMIC DNA]</scope>
</reference>
<evidence type="ECO:0000313" key="4">
    <source>
        <dbReference type="Proteomes" id="UP000008391"/>
    </source>
</evidence>
<gene>
    <name evidence="3" type="primary">105</name>
    <name evidence="3" type="ORF">THIBAULT_105</name>
</gene>
<keyword evidence="1 3" id="KW-0489">Methyltransferase</keyword>
<dbReference type="RefSeq" id="YP_009018116.1">
    <property type="nucleotide sequence ID" value="NC_023738.1"/>
</dbReference>
<sequence>MAPMTIKHRRDTSLPAFSIALRGRKDGAEIEWDETGPAYAIRTGSGGSSKPMICSTGGDLIGVRRLTPLECERLQGFPDGYTDGQSDAQRYRQLGNSVAIPCVQWIVDRLVAVDQA</sequence>
<organism evidence="3 4">
    <name type="scientific">Mycobacterium phage Thibault</name>
    <dbReference type="NCBI Taxonomy" id="1052673"/>
    <lineage>
        <taxon>Viruses</taxon>
        <taxon>Duplodnaviria</taxon>
        <taxon>Heunggongvirae</taxon>
        <taxon>Uroviricota</taxon>
        <taxon>Caudoviricetes</taxon>
        <taxon>Omegavirus</taxon>
        <taxon>Omegavirus thibault</taxon>
    </lineage>
</organism>
<dbReference type="KEGG" id="vg:18566040"/>
<dbReference type="Pfam" id="PF00145">
    <property type="entry name" value="DNA_methylase"/>
    <property type="match status" value="1"/>
</dbReference>
<evidence type="ECO:0000256" key="1">
    <source>
        <dbReference type="ARBA" id="ARBA00022603"/>
    </source>
</evidence>
<keyword evidence="4" id="KW-1185">Reference proteome</keyword>
<dbReference type="SUPFAM" id="SSF53335">
    <property type="entry name" value="S-adenosyl-L-methionine-dependent methyltransferases"/>
    <property type="match status" value="1"/>
</dbReference>
<evidence type="ECO:0000313" key="3">
    <source>
        <dbReference type="EMBL" id="AEJ94028.1"/>
    </source>
</evidence>
<dbReference type="GeneID" id="18566040"/>
<keyword evidence="2" id="KW-0808">Transferase</keyword>
<dbReference type="Proteomes" id="UP000008391">
    <property type="component" value="Segment"/>
</dbReference>
<name>G1FGH0_9CAUD</name>